<dbReference type="AlphaFoldDB" id="A0A1E7XIF1"/>
<dbReference type="Proteomes" id="UP000177010">
    <property type="component" value="Unassembled WGS sequence"/>
</dbReference>
<accession>A0A1E7XIF1</accession>
<dbReference type="EMBL" id="MIQE01000004">
    <property type="protein sequence ID" value="OFA12857.1"/>
    <property type="molecule type" value="Genomic_DNA"/>
</dbReference>
<dbReference type="RefSeq" id="WP_070367124.1">
    <property type="nucleotide sequence ID" value="NZ_JAZHVW010000021.1"/>
</dbReference>
<dbReference type="STRING" id="481719.LASUN_03800"/>
<evidence type="ECO:0000313" key="2">
    <source>
        <dbReference type="Proteomes" id="UP000177010"/>
    </source>
</evidence>
<sequence>MSVELPNNLRKLLSATIIGGNTNHPLSGWWILTILRSNTQNAEEPITAGFLLRQFNINYLAPGENPIASEVFKNILDTLTKANLIEKSQHKVREQMHNGTRHIKSTLIFRINSVGLSFMNGLQKAADSQAMATANVDRIDEYCQLVNEICLKKDDAETSKLFNHFGEMIDASQDVLKGMHKLDADLSDLANDISFNHGSENAEILQNLLQKRAIPAFVKMIDTGRKIQEMTFNESYSQRIAASKQGTDSIDLDQMLGREDKKALDFKNTRAVVQTSLSQLNNSLESTQHAIDNSVDSVYMLYNTISRTIQLLVQEYEHSQKQRLDVKKMARQLDELMSHYDDVRLPKSIPTHLADDRGDEDDFNLLDASTLRPVDYIIDNSSRNIATEDDNPDIADDTYEESGWKQGMRDFGRALQPNQSGYAVVDHNIEFESQLARDEVAKLYTAIAYKKADGFSPFGRRIQRVTALDQTGTIKLHCKGEEFSVYLPHGFSIQFAGNVSEDI</sequence>
<comment type="caution">
    <text evidence="1">The sequence shown here is derived from an EMBL/GenBank/DDBJ whole genome shotgun (WGS) entry which is preliminary data.</text>
</comment>
<organism evidence="1 2">
    <name type="scientific">Lentilactobacillus sunkii</name>
    <dbReference type="NCBI Taxonomy" id="481719"/>
    <lineage>
        <taxon>Bacteria</taxon>
        <taxon>Bacillati</taxon>
        <taxon>Bacillota</taxon>
        <taxon>Bacilli</taxon>
        <taxon>Lactobacillales</taxon>
        <taxon>Lactobacillaceae</taxon>
        <taxon>Lentilactobacillus</taxon>
    </lineage>
</organism>
<gene>
    <name evidence="1" type="ORF">LASUN_03800</name>
</gene>
<proteinExistence type="predicted"/>
<protein>
    <submittedName>
        <fullName evidence="1">Uncharacterized protein</fullName>
    </submittedName>
</protein>
<reference evidence="1 2" key="1">
    <citation type="submission" date="2016-09" db="EMBL/GenBank/DDBJ databases">
        <title>Genome Sequence of Lactobacillus sunkii Strain CG01.</title>
        <authorList>
            <person name="Poehlein A."/>
            <person name="Gabris C."/>
            <person name="Bengelsdorf F.R."/>
            <person name="Duerre P."/>
            <person name="Daniel R."/>
        </authorList>
    </citation>
    <scope>NUCLEOTIDE SEQUENCE [LARGE SCALE GENOMIC DNA]</scope>
    <source>
        <strain evidence="1 2">CG_D</strain>
    </source>
</reference>
<name>A0A1E7XIF1_9LACO</name>
<evidence type="ECO:0000313" key="1">
    <source>
        <dbReference type="EMBL" id="OFA12857.1"/>
    </source>
</evidence>